<reference evidence="3 4" key="1">
    <citation type="submission" date="2018-04" db="EMBL/GenBank/DDBJ databases">
        <title>Genome sequencing of Flavobacterium sp. HYN0048.</title>
        <authorList>
            <person name="Yi H."/>
            <person name="Baek C."/>
        </authorList>
    </citation>
    <scope>NUCLEOTIDE SEQUENCE [LARGE SCALE GENOMIC DNA]</scope>
    <source>
        <strain evidence="3 4">HYN0048</strain>
    </source>
</reference>
<feature type="domain" description="CARDB" evidence="2">
    <location>
        <begin position="303"/>
        <end position="406"/>
    </location>
</feature>
<accession>A0A2S0RHL4</accession>
<dbReference type="Pfam" id="PF07705">
    <property type="entry name" value="CARDB"/>
    <property type="match status" value="1"/>
</dbReference>
<dbReference type="InterPro" id="IPR011635">
    <property type="entry name" value="CARDB"/>
</dbReference>
<evidence type="ECO:0000259" key="2">
    <source>
        <dbReference type="Pfam" id="PF07705"/>
    </source>
</evidence>
<dbReference type="Gene3D" id="2.60.40.10">
    <property type="entry name" value="Immunoglobulins"/>
    <property type="match status" value="1"/>
</dbReference>
<dbReference type="KEGG" id="fmg:HYN48_14635"/>
<evidence type="ECO:0000313" key="4">
    <source>
        <dbReference type="Proteomes" id="UP000244193"/>
    </source>
</evidence>
<evidence type="ECO:0000256" key="1">
    <source>
        <dbReference type="SAM" id="SignalP"/>
    </source>
</evidence>
<evidence type="ECO:0000313" key="3">
    <source>
        <dbReference type="EMBL" id="AWA31233.1"/>
    </source>
</evidence>
<dbReference type="Pfam" id="PF13585">
    <property type="entry name" value="CHU_C"/>
    <property type="match status" value="1"/>
</dbReference>
<protein>
    <recommendedName>
        <fullName evidence="2">CARDB domain-containing protein</fullName>
    </recommendedName>
</protein>
<keyword evidence="1" id="KW-0732">Signal</keyword>
<keyword evidence="4" id="KW-1185">Reference proteome</keyword>
<sequence>MKLIKRLVYCLVTALICCSVHSQAISLYQQFNGRYDFVFIGNTLNAMENNSLPGIPPPPCSILTESSADLLLAPDDVITKAYLYWAGSGTGVFNVMLNDEAISAQRTFSIVNSAGLECFSAFADITDFIVANGNTTYNFSGMDLSDTIPPYCPTGGNFGGWAIIIVYENAALPLNQLNVYDGMQAIPGNITITLDSLNVIDDEGAKIGFLAWEGDKNISDGEKLFINEHLLSNALNPSTNAFNGTNSFTNSDTLYNMDLDVYNIQGNISIGDVEATIRLESTRDFVMVNAIVTKLNSQLPDAVIAIDGTEKSCNSRSITVDYTVSNPNSTDPLPANTEVAAFADSQYLGGGFTVAIIPIGGSESGTVTLEIPASVPADFTLRLVVDSNAAGAGSVKEINEGNNAATIAFSLIASPEFNPPPDLVACNEGGMRGTFDFSGYPDLIKLRPGDMVAFFNSAEDAAADVNQINNPEALSAIAPQPVFVRISNGDCYSVTSFNLRVRNCPPKVYNLVEPFGNNFYDTFLIDGLRDIFVDFRLSIYNRWGALVWTGDNSRDDWDGTASEGFRLSGKDLPGGTYYYILELNDPDYPNPLAGFVYLKK</sequence>
<feature type="signal peptide" evidence="1">
    <location>
        <begin position="1"/>
        <end position="24"/>
    </location>
</feature>
<feature type="chain" id="PRO_5015633353" description="CARDB domain-containing protein" evidence="1">
    <location>
        <begin position="25"/>
        <end position="600"/>
    </location>
</feature>
<dbReference type="Proteomes" id="UP000244193">
    <property type="component" value="Chromosome"/>
</dbReference>
<dbReference type="OrthoDB" id="1140688at2"/>
<dbReference type="RefSeq" id="WP_108373042.1">
    <property type="nucleotide sequence ID" value="NZ_CP028811.1"/>
</dbReference>
<name>A0A2S0RHL4_9FLAO</name>
<dbReference type="InterPro" id="IPR013783">
    <property type="entry name" value="Ig-like_fold"/>
</dbReference>
<dbReference type="AlphaFoldDB" id="A0A2S0RHL4"/>
<gene>
    <name evidence="3" type="ORF">HYN48_14635</name>
</gene>
<organism evidence="3 4">
    <name type="scientific">Flavobacterium magnum</name>
    <dbReference type="NCBI Taxonomy" id="2162713"/>
    <lineage>
        <taxon>Bacteria</taxon>
        <taxon>Pseudomonadati</taxon>
        <taxon>Bacteroidota</taxon>
        <taxon>Flavobacteriia</taxon>
        <taxon>Flavobacteriales</taxon>
        <taxon>Flavobacteriaceae</taxon>
        <taxon>Flavobacterium</taxon>
    </lineage>
</organism>
<dbReference type="EMBL" id="CP028811">
    <property type="protein sequence ID" value="AWA31233.1"/>
    <property type="molecule type" value="Genomic_DNA"/>
</dbReference>
<proteinExistence type="predicted"/>